<keyword evidence="3" id="KW-1185">Reference proteome</keyword>
<feature type="transmembrane region" description="Helical" evidence="1">
    <location>
        <begin position="235"/>
        <end position="256"/>
    </location>
</feature>
<dbReference type="Proteomes" id="UP000005233">
    <property type="component" value="Chromosome"/>
</dbReference>
<gene>
    <name evidence="2" type="ordered locus">Mtc_0730</name>
</gene>
<feature type="transmembrane region" description="Helical" evidence="1">
    <location>
        <begin position="152"/>
        <end position="173"/>
    </location>
</feature>
<evidence type="ECO:0000256" key="1">
    <source>
        <dbReference type="SAM" id="Phobius"/>
    </source>
</evidence>
<dbReference type="GO" id="GO:0140359">
    <property type="term" value="F:ABC-type transporter activity"/>
    <property type="evidence" value="ECO:0007669"/>
    <property type="project" value="InterPro"/>
</dbReference>
<dbReference type="HOGENOM" id="CLU_1040540_0_0_2"/>
<sequence>MTMALFDIAWHEFRRVLLHPLVLIVGLIVLAVAYLNGAGYADTLRLIGSMYDVYRADAFIVGVSHLCASTSMASVIVAAFLSATSIPGDRWKNALNVLLTKPLYRKDYLLGKFLGLSAFMLLFNAFVFSCISLMILVYYGGPLSIMDGTLKVISYLLTLTLACVLVIAFNLLFGVLSKNVLFVTTATMTFIFVDRLWLSENFLGGLSILLPTRLYYRILDPTPYVPETPLPLDVWVQYAMPYIALLLVEIVVLLLAEIHIFSRDENV</sequence>
<keyword evidence="1" id="KW-0472">Membrane</keyword>
<name>H8I8L8_METCZ</name>
<accession>H8I8L8</accession>
<reference evidence="2 3" key="1">
    <citation type="journal article" date="2012" name="J. Bacteriol.">
        <title>Complete genome sequence of a thermophilic methanogen, Methanocella conradii HZ254, isolated from Chinese rice field soil.</title>
        <authorList>
            <person name="Lu Z."/>
            <person name="Lu Y."/>
        </authorList>
    </citation>
    <scope>NUCLEOTIDE SEQUENCE [LARGE SCALE GENOMIC DNA]</scope>
    <source>
        <strain evidence="3">DSM 24694 / JCM 17849 / CGMCC 1.5162 / HZ254</strain>
    </source>
</reference>
<evidence type="ECO:0000313" key="3">
    <source>
        <dbReference type="Proteomes" id="UP000005233"/>
    </source>
</evidence>
<keyword evidence="1" id="KW-0812">Transmembrane</keyword>
<organism evidence="2 3">
    <name type="scientific">Methanocella conradii (strain DSM 24694 / JCM 17849 / CGMCC 1.5162 / HZ254)</name>
    <dbReference type="NCBI Taxonomy" id="1041930"/>
    <lineage>
        <taxon>Archaea</taxon>
        <taxon>Methanobacteriati</taxon>
        <taxon>Methanobacteriota</taxon>
        <taxon>Stenosarchaea group</taxon>
        <taxon>Methanomicrobia</taxon>
        <taxon>Methanocellales</taxon>
        <taxon>Methanocellaceae</taxon>
        <taxon>Methanocella</taxon>
    </lineage>
</organism>
<dbReference type="PANTHER" id="PTHR43471">
    <property type="entry name" value="ABC TRANSPORTER PERMEASE"/>
    <property type="match status" value="1"/>
</dbReference>
<dbReference type="STRING" id="1041930.Mtc_0730"/>
<dbReference type="eggNOG" id="arCOG02436">
    <property type="taxonomic scope" value="Archaea"/>
</dbReference>
<feature type="transmembrane region" description="Helical" evidence="1">
    <location>
        <begin position="21"/>
        <end position="39"/>
    </location>
</feature>
<keyword evidence="1" id="KW-1133">Transmembrane helix</keyword>
<dbReference type="AlphaFoldDB" id="H8I8L8"/>
<dbReference type="EMBL" id="CP003243">
    <property type="protein sequence ID" value="AFC99494.1"/>
    <property type="molecule type" value="Genomic_DNA"/>
</dbReference>
<evidence type="ECO:0008006" key="4">
    <source>
        <dbReference type="Google" id="ProtNLM"/>
    </source>
</evidence>
<dbReference type="GO" id="GO:0005886">
    <property type="term" value="C:plasma membrane"/>
    <property type="evidence" value="ECO:0007669"/>
    <property type="project" value="UniProtKB-SubCell"/>
</dbReference>
<feature type="transmembrane region" description="Helical" evidence="1">
    <location>
        <begin position="113"/>
        <end position="140"/>
    </location>
</feature>
<dbReference type="Pfam" id="PF12679">
    <property type="entry name" value="ABC2_membrane_2"/>
    <property type="match status" value="1"/>
</dbReference>
<proteinExistence type="predicted"/>
<feature type="transmembrane region" description="Helical" evidence="1">
    <location>
        <begin position="59"/>
        <end position="83"/>
    </location>
</feature>
<protein>
    <recommendedName>
        <fullName evidence="4">ABC-type transport system involved in multi-copper enzyme maturation, permease component</fullName>
    </recommendedName>
</protein>
<dbReference type="KEGG" id="mez:Mtc_0730"/>
<evidence type="ECO:0000313" key="2">
    <source>
        <dbReference type="EMBL" id="AFC99494.1"/>
    </source>
</evidence>